<dbReference type="STRING" id="1301098.PKB_3471"/>
<keyword evidence="4" id="KW-1185">Reference proteome</keyword>
<protein>
    <submittedName>
        <fullName evidence="3">Uncharacterized protein</fullName>
    </submittedName>
</protein>
<feature type="region of interest" description="Disordered" evidence="1">
    <location>
        <begin position="304"/>
        <end position="332"/>
    </location>
</feature>
<keyword evidence="2" id="KW-0812">Transmembrane</keyword>
<organism evidence="3 4">
    <name type="scientific">Pseudomonas knackmussii (strain DSM 6978 / CCUG 54928 / LMG 23759 / B13)</name>
    <dbReference type="NCBI Taxonomy" id="1301098"/>
    <lineage>
        <taxon>Bacteria</taxon>
        <taxon>Pseudomonadati</taxon>
        <taxon>Pseudomonadota</taxon>
        <taxon>Gammaproteobacteria</taxon>
        <taxon>Pseudomonadales</taxon>
        <taxon>Pseudomonadaceae</taxon>
        <taxon>Pseudomonas</taxon>
    </lineage>
</organism>
<feature type="transmembrane region" description="Helical" evidence="2">
    <location>
        <begin position="30"/>
        <end position="46"/>
    </location>
</feature>
<accession>A0A024HJI6</accession>
<name>A0A024HJI6_PSEKB</name>
<keyword evidence="2" id="KW-0472">Membrane</keyword>
<reference evidence="3 4" key="2">
    <citation type="submission" date="2014-05" db="EMBL/GenBank/DDBJ databases">
        <title>Genome sequence of the 3-chlorobenzoate degrading bacterium Pseudomonas knackmussii B13 shows multiple evidence for horizontal gene transfer.</title>
        <authorList>
            <person name="Miyazaki R."/>
            <person name="Bertelli C."/>
            <person name="Falquet L."/>
            <person name="Robinson-Rechavi M."/>
            <person name="Gharib W."/>
            <person name="Roy S."/>
            <person name="Van der Meer J.R."/>
        </authorList>
    </citation>
    <scope>NUCLEOTIDE SEQUENCE [LARGE SCALE GENOMIC DNA]</scope>
    <source>
        <strain evidence="3 4">B13</strain>
    </source>
</reference>
<feature type="transmembrane region" description="Helical" evidence="2">
    <location>
        <begin position="55"/>
        <end position="74"/>
    </location>
</feature>
<evidence type="ECO:0000313" key="3">
    <source>
        <dbReference type="EMBL" id="CDF84814.1"/>
    </source>
</evidence>
<dbReference type="OrthoDB" id="6074146at2"/>
<dbReference type="AlphaFoldDB" id="A0A024HJI6"/>
<reference evidence="3 4" key="1">
    <citation type="submission" date="2013-03" db="EMBL/GenBank/DDBJ databases">
        <authorList>
            <person name="Linke B."/>
        </authorList>
    </citation>
    <scope>NUCLEOTIDE SEQUENCE [LARGE SCALE GENOMIC DNA]</scope>
    <source>
        <strain evidence="3 4">B13</strain>
    </source>
</reference>
<dbReference type="eggNOG" id="ENOG50342HR">
    <property type="taxonomic scope" value="Bacteria"/>
</dbReference>
<dbReference type="Proteomes" id="UP000025241">
    <property type="component" value="Chromosome I"/>
</dbReference>
<dbReference type="HOGENOM" id="CLU_670595_0_0_6"/>
<dbReference type="PATRIC" id="fig|1301098.3.peg.3488"/>
<sequence length="410" mass="45721">MDTLLILAGLLLILAGYVWLIILAFERGPLWGLACVLPPLAPLFLARHWDYGRKAVVLGALGGIPLVVGLAMLASHDGARLEAILRLQWLRSETVVPDLAIALRGELDGKPFAPQQAELIDGVLSLREGDDFYARRELQIRLRQPVTGALRLDVLPEDKGPLPDVEISWLAPDSDLPEARRLNHGYSLHLDLQPEAPNRLRGVFHLVLPTEYRTSLTGEVELYTDRLRYRNGVVDTHYDSLDTLAYVARDYLERRFPDNVVALSPLPHVDLQRHELALPVAFTLDGRAEQLELSLQRSENRGWAVRDDHYPKRSTHPAASKPAEPTTAVRAPAPRPAYGLLPIERLQADPQRFINRSMRVTTESGRSAQGIFTGLDQEGRLVIRQVLSGPGEVSYSLRPDEIVQVELLAP</sequence>
<keyword evidence="2" id="KW-1133">Transmembrane helix</keyword>
<evidence type="ECO:0000256" key="2">
    <source>
        <dbReference type="SAM" id="Phobius"/>
    </source>
</evidence>
<dbReference type="KEGG" id="pkc:PKB_3471"/>
<evidence type="ECO:0000256" key="1">
    <source>
        <dbReference type="SAM" id="MobiDB-lite"/>
    </source>
</evidence>
<dbReference type="EMBL" id="HG322950">
    <property type="protein sequence ID" value="CDF84814.1"/>
    <property type="molecule type" value="Genomic_DNA"/>
</dbReference>
<feature type="compositionally biased region" description="Low complexity" evidence="1">
    <location>
        <begin position="322"/>
        <end position="332"/>
    </location>
</feature>
<proteinExistence type="predicted"/>
<gene>
    <name evidence="3" type="ORF">PKB_3471</name>
</gene>
<dbReference type="RefSeq" id="WP_043253315.1">
    <property type="nucleotide sequence ID" value="NZ_HG322950.1"/>
</dbReference>
<evidence type="ECO:0000313" key="4">
    <source>
        <dbReference type="Proteomes" id="UP000025241"/>
    </source>
</evidence>